<dbReference type="Gene3D" id="1.10.10.2770">
    <property type="match status" value="1"/>
</dbReference>
<evidence type="ECO:0000256" key="1">
    <source>
        <dbReference type="ARBA" id="ARBA00004496"/>
    </source>
</evidence>
<dbReference type="InterPro" id="IPR036388">
    <property type="entry name" value="WH-like_DNA-bd_sf"/>
</dbReference>
<dbReference type="InterPro" id="IPR009000">
    <property type="entry name" value="Transl_B-barrel_sf"/>
</dbReference>
<dbReference type="Gene3D" id="1.10.10.10">
    <property type="entry name" value="Winged helix-like DNA-binding domain superfamily/Winged helix DNA-binding domain"/>
    <property type="match status" value="1"/>
</dbReference>
<dbReference type="Gene3D" id="3.40.50.300">
    <property type="entry name" value="P-loop containing nucleotide triphosphate hydrolases"/>
    <property type="match status" value="1"/>
</dbReference>
<dbReference type="InterPro" id="IPR015190">
    <property type="entry name" value="Elong_fac_SelB-wing-hlx_typ-2"/>
</dbReference>
<dbReference type="InterPro" id="IPR050055">
    <property type="entry name" value="EF-Tu_GTPase"/>
</dbReference>
<dbReference type="PANTHER" id="PTHR43721">
    <property type="entry name" value="ELONGATION FACTOR TU-RELATED"/>
    <property type="match status" value="1"/>
</dbReference>
<dbReference type="GO" id="GO:0003723">
    <property type="term" value="F:RNA binding"/>
    <property type="evidence" value="ECO:0007669"/>
    <property type="project" value="InterPro"/>
</dbReference>
<proteinExistence type="predicted"/>
<name>A0A1M5UAZ2_9FIRM</name>
<keyword evidence="5" id="KW-0648">Protein biosynthesis</keyword>
<keyword evidence="10" id="KW-0251">Elongation factor</keyword>
<dbReference type="InterPro" id="IPR057335">
    <property type="entry name" value="Beta-barrel_SelB"/>
</dbReference>
<dbReference type="PROSITE" id="PS00301">
    <property type="entry name" value="G_TR_1"/>
    <property type="match status" value="1"/>
</dbReference>
<dbReference type="CDD" id="cd04171">
    <property type="entry name" value="SelB"/>
    <property type="match status" value="1"/>
</dbReference>
<dbReference type="InterPro" id="IPR004535">
    <property type="entry name" value="Transl_elong_SelB"/>
</dbReference>
<dbReference type="InterPro" id="IPR036390">
    <property type="entry name" value="WH_DNA-bd_sf"/>
</dbReference>
<keyword evidence="6" id="KW-0342">GTP-binding</keyword>
<evidence type="ECO:0000256" key="3">
    <source>
        <dbReference type="ARBA" id="ARBA00022490"/>
    </source>
</evidence>
<dbReference type="Pfam" id="PF09106">
    <property type="entry name" value="WHD_2nd_SelB"/>
    <property type="match status" value="1"/>
</dbReference>
<evidence type="ECO:0000313" key="10">
    <source>
        <dbReference type="EMBL" id="SHH60205.1"/>
    </source>
</evidence>
<dbReference type="SUPFAM" id="SSF52540">
    <property type="entry name" value="P-loop containing nucleoside triphosphate hydrolases"/>
    <property type="match status" value="1"/>
</dbReference>
<dbReference type="GO" id="GO:0001514">
    <property type="term" value="P:selenocysteine incorporation"/>
    <property type="evidence" value="ECO:0007669"/>
    <property type="project" value="InterPro"/>
</dbReference>
<dbReference type="GO" id="GO:0005829">
    <property type="term" value="C:cytosol"/>
    <property type="evidence" value="ECO:0007669"/>
    <property type="project" value="TreeGrafter"/>
</dbReference>
<sequence>MKNVIIGTAGHVDHGKTALIMALTGIDTDRLAEEKRRGITIELGFAYLDFDDGTRAGIVDVPGHERFIRNMLAGAGGIDLAMLIVAADEGIMPQTAEHLGILSILGVKSGLVAITKSDLVEQEWLDMVTADVEELVSGSFLEGQPIVPVSAYSGANLDTLRQELRRLIDGVSEKNVRIPFRLPVDRIFSMEGFGAVVTGTLIEGVVNVGDAAEVLPARLPATVRNIQVHGRSVHSAGAGQRVALNLSGIKKSDIEKGNVVAKRDTVRTAAMLDVKLQVLPESKRTIKNASQLHLYHGTRVLLAKAVLLDRDELLPGQSCYAQLRLTELLPSKTGDRFVVRFLSPLETIGGGVILDPDPPKRKRSDPDALDALKIRESGSTDQHIYQAAVKEGRTVPSDALRRALDMTEEEFRLELEPLTGAGRLIELLPGKLIADAVLDALSESCRTLLASYHKEHPLHAGLRVAELRQKLLGKEETAVANAVMNELCREGSIRFENGRVSLAAFEVRLTKRQRAIREKILDVYRAAGYESPPPEEIPGLFGPGDKNDVRQVTESLLSSGELVMLTPQIYWHRDTFEKARASAEAHFKTNAELTMPQYRDLLGTSRKYALAMLDYLDSARVTKKAGDIRTIFRGFGAL</sequence>
<evidence type="ECO:0000313" key="11">
    <source>
        <dbReference type="Proteomes" id="UP000183995"/>
    </source>
</evidence>
<dbReference type="CDD" id="cd15491">
    <property type="entry name" value="selB_III"/>
    <property type="match status" value="1"/>
</dbReference>
<gene>
    <name evidence="10" type="ORF">SAMN02745823_00435</name>
</gene>
<evidence type="ECO:0000259" key="9">
    <source>
        <dbReference type="PROSITE" id="PS51722"/>
    </source>
</evidence>
<dbReference type="NCBIfam" id="TIGR00231">
    <property type="entry name" value="small_GTP"/>
    <property type="match status" value="1"/>
</dbReference>
<dbReference type="SUPFAM" id="SSF50447">
    <property type="entry name" value="Translation proteins"/>
    <property type="match status" value="1"/>
</dbReference>
<feature type="domain" description="Tr-type G" evidence="9">
    <location>
        <begin position="1"/>
        <end position="173"/>
    </location>
</feature>
<dbReference type="InterPro" id="IPR004161">
    <property type="entry name" value="EFTu-like_2"/>
</dbReference>
<dbReference type="PROSITE" id="PS51722">
    <property type="entry name" value="G_TR_2"/>
    <property type="match status" value="1"/>
</dbReference>
<dbReference type="InterPro" id="IPR031157">
    <property type="entry name" value="G_TR_CS"/>
</dbReference>
<dbReference type="InterPro" id="IPR027417">
    <property type="entry name" value="P-loop_NTPase"/>
</dbReference>
<dbReference type="GO" id="GO:0005525">
    <property type="term" value="F:GTP binding"/>
    <property type="evidence" value="ECO:0007669"/>
    <property type="project" value="UniProtKB-KW"/>
</dbReference>
<keyword evidence="3" id="KW-0963">Cytoplasm</keyword>
<evidence type="ECO:0000256" key="4">
    <source>
        <dbReference type="ARBA" id="ARBA00022741"/>
    </source>
</evidence>
<dbReference type="InterPro" id="IPR005225">
    <property type="entry name" value="Small_GTP-bd"/>
</dbReference>
<dbReference type="AlphaFoldDB" id="A0A1M5UAZ2"/>
<dbReference type="InterPro" id="IPR015191">
    <property type="entry name" value="SelB_WHD4"/>
</dbReference>
<dbReference type="Pfam" id="PF00009">
    <property type="entry name" value="GTP_EFTU"/>
    <property type="match status" value="1"/>
</dbReference>
<dbReference type="GO" id="GO:0003924">
    <property type="term" value="F:GTPase activity"/>
    <property type="evidence" value="ECO:0007669"/>
    <property type="project" value="InterPro"/>
</dbReference>
<dbReference type="NCBIfam" id="TIGR00475">
    <property type="entry name" value="selB"/>
    <property type="match status" value="1"/>
</dbReference>
<organism evidence="10 11">
    <name type="scientific">Sporobacter termitidis DSM 10068</name>
    <dbReference type="NCBI Taxonomy" id="1123282"/>
    <lineage>
        <taxon>Bacteria</taxon>
        <taxon>Bacillati</taxon>
        <taxon>Bacillota</taxon>
        <taxon>Clostridia</taxon>
        <taxon>Eubacteriales</taxon>
        <taxon>Oscillospiraceae</taxon>
        <taxon>Sporobacter</taxon>
    </lineage>
</organism>
<keyword evidence="11" id="KW-1185">Reference proteome</keyword>
<evidence type="ECO:0000256" key="7">
    <source>
        <dbReference type="ARBA" id="ARBA00025526"/>
    </source>
</evidence>
<dbReference type="Pfam" id="PF09107">
    <property type="entry name" value="WHD_3rd_SelB"/>
    <property type="match status" value="1"/>
</dbReference>
<dbReference type="Proteomes" id="UP000183995">
    <property type="component" value="Unassembled WGS sequence"/>
</dbReference>
<protein>
    <recommendedName>
        <fullName evidence="2">Selenocysteine-specific elongation factor</fullName>
    </recommendedName>
    <alternativeName>
        <fullName evidence="8">SelB translation factor</fullName>
    </alternativeName>
</protein>
<dbReference type="SUPFAM" id="SSF46785">
    <property type="entry name" value="Winged helix' DNA-binding domain"/>
    <property type="match status" value="2"/>
</dbReference>
<comment type="function">
    <text evidence="7">Translation factor necessary for the incorporation of selenocysteine into proteins. It probably replaces EF-Tu for the insertion of selenocysteine directed by the UGA codon. SelB binds GTP and GDP.</text>
</comment>
<keyword evidence="4" id="KW-0547">Nucleotide-binding</keyword>
<accession>A0A1M5UAZ2</accession>
<dbReference type="PANTHER" id="PTHR43721:SF22">
    <property type="entry name" value="ELONGATION FACTOR TU, MITOCHONDRIAL"/>
    <property type="match status" value="1"/>
</dbReference>
<dbReference type="CDD" id="cd03696">
    <property type="entry name" value="SelB_II"/>
    <property type="match status" value="1"/>
</dbReference>
<dbReference type="RefSeq" id="WP_073075983.1">
    <property type="nucleotide sequence ID" value="NZ_FQXV01000001.1"/>
</dbReference>
<dbReference type="EMBL" id="FQXV01000001">
    <property type="protein sequence ID" value="SHH60205.1"/>
    <property type="molecule type" value="Genomic_DNA"/>
</dbReference>
<dbReference type="OrthoDB" id="9804504at2"/>
<dbReference type="STRING" id="1123282.SAMN02745823_00435"/>
<dbReference type="Gene3D" id="2.40.30.10">
    <property type="entry name" value="Translation factors"/>
    <property type="match status" value="1"/>
</dbReference>
<dbReference type="SUPFAM" id="SSF50465">
    <property type="entry name" value="EF-Tu/eEF-1alpha/eIF2-gamma C-terminal domain"/>
    <property type="match status" value="1"/>
</dbReference>
<dbReference type="Pfam" id="PF25461">
    <property type="entry name" value="Beta-barrel_SelB"/>
    <property type="match status" value="1"/>
</dbReference>
<dbReference type="Pfam" id="PF03144">
    <property type="entry name" value="GTP_EFTU_D2"/>
    <property type="match status" value="1"/>
</dbReference>
<comment type="subcellular location">
    <subcellularLocation>
        <location evidence="1">Cytoplasm</location>
    </subcellularLocation>
</comment>
<evidence type="ECO:0000256" key="8">
    <source>
        <dbReference type="ARBA" id="ARBA00031615"/>
    </source>
</evidence>
<dbReference type="InterPro" id="IPR000795">
    <property type="entry name" value="T_Tr_GTP-bd_dom"/>
</dbReference>
<dbReference type="PRINTS" id="PR00315">
    <property type="entry name" value="ELONGATNFCT"/>
</dbReference>
<evidence type="ECO:0000256" key="5">
    <source>
        <dbReference type="ARBA" id="ARBA00022917"/>
    </source>
</evidence>
<dbReference type="GO" id="GO:0003746">
    <property type="term" value="F:translation elongation factor activity"/>
    <property type="evidence" value="ECO:0007669"/>
    <property type="project" value="UniProtKB-KW"/>
</dbReference>
<evidence type="ECO:0000256" key="2">
    <source>
        <dbReference type="ARBA" id="ARBA00015953"/>
    </source>
</evidence>
<evidence type="ECO:0000256" key="6">
    <source>
        <dbReference type="ARBA" id="ARBA00023134"/>
    </source>
</evidence>
<reference evidence="10 11" key="1">
    <citation type="submission" date="2016-11" db="EMBL/GenBank/DDBJ databases">
        <authorList>
            <person name="Jaros S."/>
            <person name="Januszkiewicz K."/>
            <person name="Wedrychowicz H."/>
        </authorList>
    </citation>
    <scope>NUCLEOTIDE SEQUENCE [LARGE SCALE GENOMIC DNA]</scope>
    <source>
        <strain evidence="10 11">DSM 10068</strain>
    </source>
</reference>
<dbReference type="InterPro" id="IPR009001">
    <property type="entry name" value="Transl_elong_EF1A/Init_IF2_C"/>
</dbReference>